<keyword evidence="3" id="KW-1185">Reference proteome</keyword>
<evidence type="ECO:0000313" key="2">
    <source>
        <dbReference type="EMBL" id="CAG8815730.1"/>
    </source>
</evidence>
<evidence type="ECO:0000313" key="3">
    <source>
        <dbReference type="Proteomes" id="UP000789396"/>
    </source>
</evidence>
<dbReference type="InterPro" id="IPR058912">
    <property type="entry name" value="HTH_animal"/>
</dbReference>
<accession>A0A9N9K9E8</accession>
<feature type="non-terminal residue" evidence="2">
    <location>
        <position position="153"/>
    </location>
</feature>
<gene>
    <name evidence="2" type="ORF">RFULGI_LOCUS19216</name>
</gene>
<feature type="non-terminal residue" evidence="2">
    <location>
        <position position="1"/>
    </location>
</feature>
<comment type="caution">
    <text evidence="2">The sequence shown here is derived from an EMBL/GenBank/DDBJ whole genome shotgun (WGS) entry which is preliminary data.</text>
</comment>
<organism evidence="2 3">
    <name type="scientific">Racocetra fulgida</name>
    <dbReference type="NCBI Taxonomy" id="60492"/>
    <lineage>
        <taxon>Eukaryota</taxon>
        <taxon>Fungi</taxon>
        <taxon>Fungi incertae sedis</taxon>
        <taxon>Mucoromycota</taxon>
        <taxon>Glomeromycotina</taxon>
        <taxon>Glomeromycetes</taxon>
        <taxon>Diversisporales</taxon>
        <taxon>Gigasporaceae</taxon>
        <taxon>Racocetra</taxon>
    </lineage>
</organism>
<reference evidence="2" key="1">
    <citation type="submission" date="2021-06" db="EMBL/GenBank/DDBJ databases">
        <authorList>
            <person name="Kallberg Y."/>
            <person name="Tangrot J."/>
            <person name="Rosling A."/>
        </authorList>
    </citation>
    <scope>NUCLEOTIDE SEQUENCE</scope>
    <source>
        <strain evidence="2">IN212</strain>
    </source>
</reference>
<name>A0A9N9K9E8_9GLOM</name>
<sequence length="153" mass="18186">LTFQIDTKISHKRYAKFPRSAAFVHYKSNHRLKMKKQVVINEVSRLSLLCSKKEDFENEKFELLNFLANSKGYPTHILKSLDYPEWEKRADLLNKIHTNKKEKQMPPIILKVPYDDAIFKKISYSRILQETYEEEMNEQVQRPLLCVTNQPSL</sequence>
<dbReference type="OrthoDB" id="2437262at2759"/>
<evidence type="ECO:0000259" key="1">
    <source>
        <dbReference type="Pfam" id="PF26215"/>
    </source>
</evidence>
<dbReference type="EMBL" id="CAJVPZ010091713">
    <property type="protein sequence ID" value="CAG8815730.1"/>
    <property type="molecule type" value="Genomic_DNA"/>
</dbReference>
<feature type="domain" description="Helix-turn-helix" evidence="1">
    <location>
        <begin position="23"/>
        <end position="79"/>
    </location>
</feature>
<dbReference type="Pfam" id="PF26215">
    <property type="entry name" value="HTH_animal"/>
    <property type="match status" value="1"/>
</dbReference>
<dbReference type="AlphaFoldDB" id="A0A9N9K9E8"/>
<dbReference type="Proteomes" id="UP000789396">
    <property type="component" value="Unassembled WGS sequence"/>
</dbReference>
<proteinExistence type="predicted"/>
<protein>
    <submittedName>
        <fullName evidence="2">13555_t:CDS:1</fullName>
    </submittedName>
</protein>